<name>A0A067R8B9_ZOONE</name>
<dbReference type="InParanoid" id="A0A067R8B9"/>
<dbReference type="EMBL" id="KK852815">
    <property type="protein sequence ID" value="KDR15808.1"/>
    <property type="molecule type" value="Genomic_DNA"/>
</dbReference>
<proteinExistence type="predicted"/>
<keyword evidence="2" id="KW-1185">Reference proteome</keyword>
<accession>A0A067R8B9</accession>
<organism evidence="1 2">
    <name type="scientific">Zootermopsis nevadensis</name>
    <name type="common">Dampwood termite</name>
    <dbReference type="NCBI Taxonomy" id="136037"/>
    <lineage>
        <taxon>Eukaryota</taxon>
        <taxon>Metazoa</taxon>
        <taxon>Ecdysozoa</taxon>
        <taxon>Arthropoda</taxon>
        <taxon>Hexapoda</taxon>
        <taxon>Insecta</taxon>
        <taxon>Pterygota</taxon>
        <taxon>Neoptera</taxon>
        <taxon>Polyneoptera</taxon>
        <taxon>Dictyoptera</taxon>
        <taxon>Blattodea</taxon>
        <taxon>Blattoidea</taxon>
        <taxon>Termitoidae</taxon>
        <taxon>Termopsidae</taxon>
        <taxon>Zootermopsis</taxon>
    </lineage>
</organism>
<reference evidence="1 2" key="1">
    <citation type="journal article" date="2014" name="Nat. Commun.">
        <title>Molecular traces of alternative social organization in a termite genome.</title>
        <authorList>
            <person name="Terrapon N."/>
            <person name="Li C."/>
            <person name="Robertson H.M."/>
            <person name="Ji L."/>
            <person name="Meng X."/>
            <person name="Booth W."/>
            <person name="Chen Z."/>
            <person name="Childers C.P."/>
            <person name="Glastad K.M."/>
            <person name="Gokhale K."/>
            <person name="Gowin J."/>
            <person name="Gronenberg W."/>
            <person name="Hermansen R.A."/>
            <person name="Hu H."/>
            <person name="Hunt B.G."/>
            <person name="Huylmans A.K."/>
            <person name="Khalil S.M."/>
            <person name="Mitchell R.D."/>
            <person name="Munoz-Torres M.C."/>
            <person name="Mustard J.A."/>
            <person name="Pan H."/>
            <person name="Reese J.T."/>
            <person name="Scharf M.E."/>
            <person name="Sun F."/>
            <person name="Vogel H."/>
            <person name="Xiao J."/>
            <person name="Yang W."/>
            <person name="Yang Z."/>
            <person name="Yang Z."/>
            <person name="Zhou J."/>
            <person name="Zhu J."/>
            <person name="Brent C.S."/>
            <person name="Elsik C.G."/>
            <person name="Goodisman M.A."/>
            <person name="Liberles D.A."/>
            <person name="Roe R.M."/>
            <person name="Vargo E.L."/>
            <person name="Vilcinskas A."/>
            <person name="Wang J."/>
            <person name="Bornberg-Bauer E."/>
            <person name="Korb J."/>
            <person name="Zhang G."/>
            <person name="Liebig J."/>
        </authorList>
    </citation>
    <scope>NUCLEOTIDE SEQUENCE [LARGE SCALE GENOMIC DNA]</scope>
    <source>
        <tissue evidence="1">Whole organism</tissue>
    </source>
</reference>
<dbReference type="AlphaFoldDB" id="A0A067R8B9"/>
<sequence length="43" mass="5426">MMFFRQFYHSCDCFRLHWKTVSWITIRGVKVQFIYLRVPEAWV</sequence>
<evidence type="ECO:0000313" key="2">
    <source>
        <dbReference type="Proteomes" id="UP000027135"/>
    </source>
</evidence>
<gene>
    <name evidence="1" type="ORF">L798_10433</name>
</gene>
<evidence type="ECO:0000313" key="1">
    <source>
        <dbReference type="EMBL" id="KDR15808.1"/>
    </source>
</evidence>
<protein>
    <submittedName>
        <fullName evidence="1">Uncharacterized protein</fullName>
    </submittedName>
</protein>
<dbReference type="Proteomes" id="UP000027135">
    <property type="component" value="Unassembled WGS sequence"/>
</dbReference>